<keyword evidence="1" id="KW-0472">Membrane</keyword>
<dbReference type="EMBL" id="JAROYP010000021">
    <property type="protein sequence ID" value="MDH5163942.1"/>
    <property type="molecule type" value="Genomic_DNA"/>
</dbReference>
<keyword evidence="1" id="KW-1133">Transmembrane helix</keyword>
<organism evidence="2 3">
    <name type="scientific">Heyndrickxia oleronia</name>
    <dbReference type="NCBI Taxonomy" id="38875"/>
    <lineage>
        <taxon>Bacteria</taxon>
        <taxon>Bacillati</taxon>
        <taxon>Bacillota</taxon>
        <taxon>Bacilli</taxon>
        <taxon>Bacillales</taxon>
        <taxon>Bacillaceae</taxon>
        <taxon>Heyndrickxia</taxon>
    </lineage>
</organism>
<feature type="transmembrane region" description="Helical" evidence="1">
    <location>
        <begin position="15"/>
        <end position="33"/>
    </location>
</feature>
<dbReference type="AlphaFoldDB" id="A0AAW6T4G2"/>
<feature type="transmembrane region" description="Helical" evidence="1">
    <location>
        <begin position="69"/>
        <end position="93"/>
    </location>
</feature>
<name>A0AAW6T4G2_9BACI</name>
<dbReference type="Proteomes" id="UP001159179">
    <property type="component" value="Unassembled WGS sequence"/>
</dbReference>
<evidence type="ECO:0000313" key="2">
    <source>
        <dbReference type="EMBL" id="MDH5163942.1"/>
    </source>
</evidence>
<dbReference type="RefSeq" id="WP_251338645.1">
    <property type="nucleotide sequence ID" value="NZ_JAMATW010000004.1"/>
</dbReference>
<accession>A0AAW6T4G2</accession>
<keyword evidence="1" id="KW-0812">Transmembrane</keyword>
<proteinExistence type="predicted"/>
<dbReference type="Pfam" id="PF14118">
    <property type="entry name" value="YfzA"/>
    <property type="match status" value="1"/>
</dbReference>
<protein>
    <submittedName>
        <fullName evidence="2">YfzA family protein</fullName>
    </submittedName>
</protein>
<sequence length="100" mass="11655">MSEIRKKGRTKQDRSWMISIGAYVGLQIIFLIIDNSSWSPGFNKGAFFDRLTNSKFFTEWFTPYDIVQFNIFTVFFSITLLPAALIGAMKYFYVRKKTVS</sequence>
<gene>
    <name evidence="2" type="ORF">P5X88_23685</name>
</gene>
<evidence type="ECO:0000256" key="1">
    <source>
        <dbReference type="SAM" id="Phobius"/>
    </source>
</evidence>
<dbReference type="InterPro" id="IPR025627">
    <property type="entry name" value="YfzA"/>
</dbReference>
<reference evidence="2" key="1">
    <citation type="submission" date="2023-03" db="EMBL/GenBank/DDBJ databases">
        <title>Bacterial isolates from washroom surfaces on a university campus.</title>
        <authorList>
            <person name="Holman D.B."/>
            <person name="Gzyl K.E."/>
            <person name="Taheri A.E."/>
        </authorList>
    </citation>
    <scope>NUCLEOTIDE SEQUENCE</scope>
    <source>
        <strain evidence="2">RD03</strain>
    </source>
</reference>
<comment type="caution">
    <text evidence="2">The sequence shown here is derived from an EMBL/GenBank/DDBJ whole genome shotgun (WGS) entry which is preliminary data.</text>
</comment>
<evidence type="ECO:0000313" key="3">
    <source>
        <dbReference type="Proteomes" id="UP001159179"/>
    </source>
</evidence>